<dbReference type="InterPro" id="IPR051783">
    <property type="entry name" value="NAD(P)-dependent_oxidoreduct"/>
</dbReference>
<dbReference type="EMBL" id="BMMQ01000002">
    <property type="protein sequence ID" value="GGO61218.1"/>
    <property type="molecule type" value="Genomic_DNA"/>
</dbReference>
<evidence type="ECO:0000313" key="2">
    <source>
        <dbReference type="EMBL" id="GGO61218.1"/>
    </source>
</evidence>
<protein>
    <recommendedName>
        <fullName evidence="1">NAD-dependent epimerase/dehydratase domain-containing protein</fullName>
    </recommendedName>
</protein>
<dbReference type="InterPro" id="IPR001509">
    <property type="entry name" value="Epimerase_deHydtase"/>
</dbReference>
<evidence type="ECO:0000313" key="3">
    <source>
        <dbReference type="Proteomes" id="UP000638043"/>
    </source>
</evidence>
<organism evidence="2 3">
    <name type="scientific">Microbacterium nanhaiense</name>
    <dbReference type="NCBI Taxonomy" id="1301026"/>
    <lineage>
        <taxon>Bacteria</taxon>
        <taxon>Bacillati</taxon>
        <taxon>Actinomycetota</taxon>
        <taxon>Actinomycetes</taxon>
        <taxon>Micrococcales</taxon>
        <taxon>Microbacteriaceae</taxon>
        <taxon>Microbacterium</taxon>
    </lineage>
</organism>
<dbReference type="RefSeq" id="WP_188700151.1">
    <property type="nucleotide sequence ID" value="NZ_BMMQ01000002.1"/>
</dbReference>
<comment type="caution">
    <text evidence="2">The sequence shown here is derived from an EMBL/GenBank/DDBJ whole genome shotgun (WGS) entry which is preliminary data.</text>
</comment>
<evidence type="ECO:0000259" key="1">
    <source>
        <dbReference type="Pfam" id="PF01370"/>
    </source>
</evidence>
<dbReference type="PANTHER" id="PTHR48079">
    <property type="entry name" value="PROTEIN YEEZ"/>
    <property type="match status" value="1"/>
</dbReference>
<feature type="domain" description="NAD-dependent epimerase/dehydratase" evidence="1">
    <location>
        <begin position="8"/>
        <end position="193"/>
    </location>
</feature>
<name>A0ABQ2MZ58_9MICO</name>
<keyword evidence="3" id="KW-1185">Reference proteome</keyword>
<gene>
    <name evidence="2" type="ORF">GCM10010910_08500</name>
</gene>
<sequence length="277" mass="29557">MSTTLIVGCGDLGTEIGLRLASSGHRVIGWRRNPPSGDSPIEFDAVDVTSPVTVPADVSRLVICTAPRRDGSDDYEATYLNGMRHVLDGLHRRPERAVLVSSTGVYGDLGGRVDEDTPIPDGPPRARTLLAAERMLLAETAGRGTVLRCGGIYGPGRTRLIDLLLAGEATLPSGPAMTNRIHRDDAAAAVVHLFGLSEPAPVYLGVDERPAELAEVLTFLAARLGLPRPPVGSVSRERGGTRACDSSLLRASGFAFAYPDYRAGYADMLDRPRLRHP</sequence>
<dbReference type="SUPFAM" id="SSF51735">
    <property type="entry name" value="NAD(P)-binding Rossmann-fold domains"/>
    <property type="match status" value="1"/>
</dbReference>
<reference evidence="3" key="1">
    <citation type="journal article" date="2019" name="Int. J. Syst. Evol. Microbiol.">
        <title>The Global Catalogue of Microorganisms (GCM) 10K type strain sequencing project: providing services to taxonomists for standard genome sequencing and annotation.</title>
        <authorList>
            <consortium name="The Broad Institute Genomics Platform"/>
            <consortium name="The Broad Institute Genome Sequencing Center for Infectious Disease"/>
            <person name="Wu L."/>
            <person name="Ma J."/>
        </authorList>
    </citation>
    <scope>NUCLEOTIDE SEQUENCE [LARGE SCALE GENOMIC DNA]</scope>
    <source>
        <strain evidence="3">CGMCC 4.7181</strain>
    </source>
</reference>
<dbReference type="InterPro" id="IPR036291">
    <property type="entry name" value="NAD(P)-bd_dom_sf"/>
</dbReference>
<accession>A0ABQ2MZ58</accession>
<dbReference type="PANTHER" id="PTHR48079:SF6">
    <property type="entry name" value="NAD(P)-BINDING DOMAIN-CONTAINING PROTEIN-RELATED"/>
    <property type="match status" value="1"/>
</dbReference>
<dbReference type="Pfam" id="PF01370">
    <property type="entry name" value="Epimerase"/>
    <property type="match status" value="1"/>
</dbReference>
<dbReference type="Proteomes" id="UP000638043">
    <property type="component" value="Unassembled WGS sequence"/>
</dbReference>
<proteinExistence type="predicted"/>
<dbReference type="Gene3D" id="3.40.50.720">
    <property type="entry name" value="NAD(P)-binding Rossmann-like Domain"/>
    <property type="match status" value="1"/>
</dbReference>